<proteinExistence type="predicted"/>
<evidence type="ECO:0000313" key="2">
    <source>
        <dbReference type="EMBL" id="ACU94724.1"/>
    </source>
</evidence>
<protein>
    <submittedName>
        <fullName evidence="2">Pyridoxamine 5'-phosphate oxidase</fullName>
    </submittedName>
</protein>
<sequence>MLPETLYKCLENDCIVAIATADVDGHPHLVNTWNKYVMVTKDDELLIPCAGYRKTESNIKSNPYVEITIGSPEVKGKKYLGTGFLLTGTAEFQSEGPLFERMHSVRKFCNRVMVFTPETCKQMV</sequence>
<dbReference type="Proteomes" id="UP000000954">
    <property type="component" value="Chromosome"/>
</dbReference>
<dbReference type="eggNOG" id="COG3576">
    <property type="taxonomic scope" value="Bacteria"/>
</dbReference>
<dbReference type="InterPro" id="IPR012349">
    <property type="entry name" value="Split_barrel_FMN-bd"/>
</dbReference>
<dbReference type="SUPFAM" id="SSF50475">
    <property type="entry name" value="FMN-binding split barrel"/>
    <property type="match status" value="1"/>
</dbReference>
<dbReference type="KEGG" id="ccu:Ccur_10330"/>
<dbReference type="Pfam" id="PF01243">
    <property type="entry name" value="PNPOx_N"/>
    <property type="match status" value="1"/>
</dbReference>
<dbReference type="AlphaFoldDB" id="C7MP84"/>
<evidence type="ECO:0000259" key="1">
    <source>
        <dbReference type="Pfam" id="PF01243"/>
    </source>
</evidence>
<dbReference type="HOGENOM" id="CLU_163878_0_0_11"/>
<feature type="domain" description="Pyridoxamine 5'-phosphate oxidase N-terminal" evidence="1">
    <location>
        <begin position="4"/>
        <end position="118"/>
    </location>
</feature>
<dbReference type="PANTHER" id="PTHR40660:SF1">
    <property type="entry name" value="5'-PHOSPHATE OXIDASE PUTATIVE DOMAIN-CONTAINING PROTEIN-RELATED"/>
    <property type="match status" value="1"/>
</dbReference>
<dbReference type="OrthoDB" id="162914at2"/>
<dbReference type="InterPro" id="IPR011576">
    <property type="entry name" value="Pyridox_Oxase_N"/>
</dbReference>
<reference evidence="2 3" key="1">
    <citation type="journal article" date="2009" name="Stand. Genomic Sci.">
        <title>Complete genome sequence of Cryptobacterium curtum type strain (12-3).</title>
        <authorList>
            <person name="Mavrommatis K."/>
            <person name="Pukall R."/>
            <person name="Rohde C."/>
            <person name="Chen F."/>
            <person name="Sims D."/>
            <person name="Brettin T."/>
            <person name="Kuske C."/>
            <person name="Detter J.C."/>
            <person name="Han C."/>
            <person name="Lapidus A."/>
            <person name="Copeland A."/>
            <person name="Glavina Del Rio T."/>
            <person name="Nolan M."/>
            <person name="Lucas S."/>
            <person name="Tice H."/>
            <person name="Cheng J.F."/>
            <person name="Bruce D."/>
            <person name="Goodwin L."/>
            <person name="Pitluck S."/>
            <person name="Ovchinnikova G."/>
            <person name="Pati A."/>
            <person name="Ivanova N."/>
            <person name="Chen A."/>
            <person name="Palaniappan K."/>
            <person name="Chain P."/>
            <person name="D'haeseleer P."/>
            <person name="Goker M."/>
            <person name="Bristow J."/>
            <person name="Eisen J.A."/>
            <person name="Markowitz V."/>
            <person name="Hugenholtz P."/>
            <person name="Rohde M."/>
            <person name="Klenk H.P."/>
            <person name="Kyrpides N.C."/>
        </authorList>
    </citation>
    <scope>NUCLEOTIDE SEQUENCE [LARGE SCALE GENOMIC DNA]</scope>
    <source>
        <strain evidence="3">ATCC 700683 / DSM 15641 / 12-3</strain>
    </source>
</reference>
<dbReference type="EMBL" id="CP001682">
    <property type="protein sequence ID" value="ACU94724.1"/>
    <property type="molecule type" value="Genomic_DNA"/>
</dbReference>
<gene>
    <name evidence="2" type="ordered locus">Ccur_10330</name>
</gene>
<organism evidence="2 3">
    <name type="scientific">Cryptobacterium curtum (strain ATCC 700683 / DSM 15641 / CCUG 43107 / 12-3)</name>
    <dbReference type="NCBI Taxonomy" id="469378"/>
    <lineage>
        <taxon>Bacteria</taxon>
        <taxon>Bacillati</taxon>
        <taxon>Actinomycetota</taxon>
        <taxon>Coriobacteriia</taxon>
        <taxon>Eggerthellales</taxon>
        <taxon>Eggerthellaceae</taxon>
        <taxon>Cryptobacterium</taxon>
    </lineage>
</organism>
<name>C7MP84_CRYCD</name>
<dbReference type="RefSeq" id="WP_012803409.1">
    <property type="nucleotide sequence ID" value="NC_013170.1"/>
</dbReference>
<evidence type="ECO:0000313" key="3">
    <source>
        <dbReference type="Proteomes" id="UP000000954"/>
    </source>
</evidence>
<dbReference type="Gene3D" id="2.30.110.10">
    <property type="entry name" value="Electron Transport, Fmn-binding Protein, Chain A"/>
    <property type="match status" value="1"/>
</dbReference>
<accession>C7MP84</accession>
<dbReference type="STRING" id="469378.Ccur_10330"/>
<keyword evidence="3" id="KW-1185">Reference proteome</keyword>
<dbReference type="PANTHER" id="PTHR40660">
    <property type="entry name" value="5'-PHOSPHATE OXIDASE PUTATIVE DOMAIN-CONTAINING PROTEIN-RELATED"/>
    <property type="match status" value="1"/>
</dbReference>